<feature type="region of interest" description="Disordered" evidence="3">
    <location>
        <begin position="1"/>
        <end position="42"/>
    </location>
</feature>
<evidence type="ECO:0000313" key="6">
    <source>
        <dbReference type="Proteomes" id="UP000029839"/>
    </source>
</evidence>
<reference evidence="5 6" key="2">
    <citation type="journal article" date="2015" name="Stand. Genomic Sci.">
        <title>Draft genome sequence of Cellulomonas carbonis T26(T) and comparative analysis of six Cellulomonas genomes.</title>
        <authorList>
            <person name="Zhuang W."/>
            <person name="Zhang S."/>
            <person name="Xia X."/>
            <person name="Wang G."/>
        </authorList>
    </citation>
    <scope>NUCLEOTIDE SEQUENCE [LARGE SCALE GENOMIC DNA]</scope>
    <source>
        <strain evidence="5 6">T26</strain>
    </source>
</reference>
<dbReference type="SUPFAM" id="SSF54637">
    <property type="entry name" value="Thioesterase/thiol ester dehydrase-isomerase"/>
    <property type="match status" value="1"/>
</dbReference>
<evidence type="ECO:0000313" key="5">
    <source>
        <dbReference type="EMBL" id="KGM12178.1"/>
    </source>
</evidence>
<dbReference type="InterPro" id="IPR029069">
    <property type="entry name" value="HotDog_dom_sf"/>
</dbReference>
<dbReference type="InterPro" id="IPR003736">
    <property type="entry name" value="PAAI_dom"/>
</dbReference>
<accession>A0A0A0BUV5</accession>
<feature type="compositionally biased region" description="Low complexity" evidence="3">
    <location>
        <begin position="1"/>
        <end position="18"/>
    </location>
</feature>
<evidence type="ECO:0000259" key="4">
    <source>
        <dbReference type="Pfam" id="PF03061"/>
    </source>
</evidence>
<feature type="compositionally biased region" description="Gly residues" evidence="3">
    <location>
        <begin position="19"/>
        <end position="31"/>
    </location>
</feature>
<dbReference type="Proteomes" id="UP000029839">
    <property type="component" value="Unassembled WGS sequence"/>
</dbReference>
<evidence type="ECO:0000256" key="3">
    <source>
        <dbReference type="SAM" id="MobiDB-lite"/>
    </source>
</evidence>
<dbReference type="AlphaFoldDB" id="A0A0A0BUV5"/>
<dbReference type="GO" id="GO:0016289">
    <property type="term" value="F:acyl-CoA hydrolase activity"/>
    <property type="evidence" value="ECO:0007669"/>
    <property type="project" value="UniProtKB-ARBA"/>
</dbReference>
<protein>
    <submittedName>
        <fullName evidence="5">Aromatic compound degradation protein PaaI</fullName>
    </submittedName>
</protein>
<feature type="region of interest" description="Disordered" evidence="3">
    <location>
        <begin position="174"/>
        <end position="201"/>
    </location>
</feature>
<gene>
    <name evidence="5" type="ORF">N868_00690</name>
</gene>
<proteinExistence type="inferred from homology"/>
<dbReference type="Pfam" id="PF03061">
    <property type="entry name" value="4HBT"/>
    <property type="match status" value="1"/>
</dbReference>
<evidence type="ECO:0000256" key="2">
    <source>
        <dbReference type="ARBA" id="ARBA00022801"/>
    </source>
</evidence>
<keyword evidence="6" id="KW-1185">Reference proteome</keyword>
<dbReference type="PANTHER" id="PTHR42856">
    <property type="entry name" value="ACYL-COENZYME A THIOESTERASE PAAI"/>
    <property type="match status" value="1"/>
</dbReference>
<dbReference type="CDD" id="cd03443">
    <property type="entry name" value="PaaI_thioesterase"/>
    <property type="match status" value="1"/>
</dbReference>
<feature type="domain" description="Thioesterase" evidence="4">
    <location>
        <begin position="89"/>
        <end position="163"/>
    </location>
</feature>
<dbReference type="NCBIfam" id="TIGR02286">
    <property type="entry name" value="PaaD"/>
    <property type="match status" value="1"/>
</dbReference>
<dbReference type="RefSeq" id="WP_229734445.1">
    <property type="nucleotide sequence ID" value="NZ_AXCY01000007.1"/>
</dbReference>
<comment type="caution">
    <text evidence="5">The sequence shown here is derived from an EMBL/GenBank/DDBJ whole genome shotgun (WGS) entry which is preliminary data.</text>
</comment>
<dbReference type="NCBIfam" id="TIGR00369">
    <property type="entry name" value="unchar_dom_1"/>
    <property type="match status" value="1"/>
</dbReference>
<keyword evidence="2" id="KW-0378">Hydrolase</keyword>
<organism evidence="5 6">
    <name type="scientific">Cellulomonas carbonis T26</name>
    <dbReference type="NCBI Taxonomy" id="947969"/>
    <lineage>
        <taxon>Bacteria</taxon>
        <taxon>Bacillati</taxon>
        <taxon>Actinomycetota</taxon>
        <taxon>Actinomycetes</taxon>
        <taxon>Micrococcales</taxon>
        <taxon>Cellulomonadaceae</taxon>
        <taxon>Cellulomonas</taxon>
    </lineage>
</organism>
<name>A0A0A0BUV5_9CELL</name>
<comment type="similarity">
    <text evidence="1">Belongs to the thioesterase PaaI family.</text>
</comment>
<evidence type="ECO:0000256" key="1">
    <source>
        <dbReference type="ARBA" id="ARBA00008324"/>
    </source>
</evidence>
<sequence>MSGATSTGTSTSTSTGTSTGTGTGTGMGTDAGAGTDAGPPDAHALARRCAEAMWAADPASRRLGMRLADVGPGTARVTMRVTGDMLNGHGTCHGGYLAALADSAFAFACNTEDEVTVAAGFDIVFVEPAVLDDDLTADAARRVRRGRSGVYDVTVTRADGTVIAEYRGRSRSLGRPLLTAGSTSPPAATSPTTPATDGGRA</sequence>
<dbReference type="InterPro" id="IPR011973">
    <property type="entry name" value="PaaD"/>
</dbReference>
<dbReference type="EMBL" id="AXCY01000007">
    <property type="protein sequence ID" value="KGM12178.1"/>
    <property type="molecule type" value="Genomic_DNA"/>
</dbReference>
<dbReference type="Gene3D" id="3.10.129.10">
    <property type="entry name" value="Hotdog Thioesterase"/>
    <property type="match status" value="1"/>
</dbReference>
<dbReference type="FunFam" id="3.10.129.10:FF:000022">
    <property type="entry name" value="Phenylacetic acid degradation protein"/>
    <property type="match status" value="1"/>
</dbReference>
<dbReference type="InterPro" id="IPR006683">
    <property type="entry name" value="Thioestr_dom"/>
</dbReference>
<reference evidence="5 6" key="1">
    <citation type="submission" date="2013-08" db="EMBL/GenBank/DDBJ databases">
        <title>Genome sequencing of Cellulomonas carbonis T26.</title>
        <authorList>
            <person name="Chen F."/>
            <person name="Li Y."/>
            <person name="Wang G."/>
        </authorList>
    </citation>
    <scope>NUCLEOTIDE SEQUENCE [LARGE SCALE GENOMIC DNA]</scope>
    <source>
        <strain evidence="5 6">T26</strain>
    </source>
</reference>
<dbReference type="PANTHER" id="PTHR42856:SF1">
    <property type="entry name" value="ACYL-COENZYME A THIOESTERASE PAAI"/>
    <property type="match status" value="1"/>
</dbReference>
<dbReference type="InterPro" id="IPR052723">
    <property type="entry name" value="Acyl-CoA_thioesterase_PaaI"/>
</dbReference>